<feature type="transmembrane region" description="Helical" evidence="4">
    <location>
        <begin position="404"/>
        <end position="427"/>
    </location>
</feature>
<dbReference type="Pfam" id="PF07690">
    <property type="entry name" value="MFS_1"/>
    <property type="match status" value="1"/>
</dbReference>
<gene>
    <name evidence="6" type="ORF">V5O48_015139</name>
</gene>
<organism evidence="6 7">
    <name type="scientific">Marasmius crinis-equi</name>
    <dbReference type="NCBI Taxonomy" id="585013"/>
    <lineage>
        <taxon>Eukaryota</taxon>
        <taxon>Fungi</taxon>
        <taxon>Dikarya</taxon>
        <taxon>Basidiomycota</taxon>
        <taxon>Agaricomycotina</taxon>
        <taxon>Agaricomycetes</taxon>
        <taxon>Agaricomycetidae</taxon>
        <taxon>Agaricales</taxon>
        <taxon>Marasmiineae</taxon>
        <taxon>Marasmiaceae</taxon>
        <taxon>Marasmius</taxon>
    </lineage>
</organism>
<keyword evidence="7" id="KW-1185">Reference proteome</keyword>
<name>A0ABR3EVC4_9AGAR</name>
<feature type="transmembrane region" description="Helical" evidence="4">
    <location>
        <begin position="80"/>
        <end position="101"/>
    </location>
</feature>
<keyword evidence="4" id="KW-0472">Membrane</keyword>
<sequence length="502" mass="53920">MSSTTRDLEKLDLAADAPQIPEPIHYVHEGRRDSKLSGYDESVQYGEGRDSTATYPQSLSSSPLRDTETYQDTRRERRQAYMTVLGGFLALFCAFGQMNAFGTFQTYYAGHQLQAYSPSTISWIGSLQLWVFFSSGWPVGWLFDIYGPKPLMFTGSICVVLGLVLTSFSTHYYHYILCQGILFGLGVGLLFYPSLASIATHFTKYRATALGVCAAGSSLGGVIFPIMLQRLFDRVGFGWAVRAAALLSGVLCLLSVFTVSTAILPRKRNPADCCAPNVALSILKDSRFVLLAAGSSLVALGKCDSFISNAEKLTHTCFTYLGLFIPLFYVVDYAQLPSPAGLSLKPETAFVALAVMNAGGVFGRVAPAILSDVIGRFNLLAPSAFLSGLLTIACWLTAKDITRLMVYSVLYGFCSGAFISVVTPCVAQISDIREIGSRIGALYSVISIPALVGGPIAGALLAANSHHSFTGPILFSGVTVISGSFFIVAAKLAVNPELFARV</sequence>
<dbReference type="InterPro" id="IPR036259">
    <property type="entry name" value="MFS_trans_sf"/>
</dbReference>
<evidence type="ECO:0000256" key="4">
    <source>
        <dbReference type="SAM" id="Phobius"/>
    </source>
</evidence>
<dbReference type="Proteomes" id="UP001465976">
    <property type="component" value="Unassembled WGS sequence"/>
</dbReference>
<dbReference type="InterPro" id="IPR050327">
    <property type="entry name" value="Proton-linked_MCT"/>
</dbReference>
<evidence type="ECO:0000256" key="1">
    <source>
        <dbReference type="ARBA" id="ARBA00004141"/>
    </source>
</evidence>
<feature type="transmembrane region" description="Helical" evidence="4">
    <location>
        <begin position="207"/>
        <end position="227"/>
    </location>
</feature>
<keyword evidence="4" id="KW-1133">Transmembrane helix</keyword>
<evidence type="ECO:0000259" key="5">
    <source>
        <dbReference type="PROSITE" id="PS50850"/>
    </source>
</evidence>
<feature type="compositionally biased region" description="Polar residues" evidence="3">
    <location>
        <begin position="51"/>
        <end position="64"/>
    </location>
</feature>
<feature type="transmembrane region" description="Helical" evidence="4">
    <location>
        <begin position="473"/>
        <end position="494"/>
    </location>
</feature>
<dbReference type="CDD" id="cd17352">
    <property type="entry name" value="MFS_MCT_SLC16"/>
    <property type="match status" value="1"/>
</dbReference>
<feature type="transmembrane region" description="Helical" evidence="4">
    <location>
        <begin position="174"/>
        <end position="195"/>
    </location>
</feature>
<keyword evidence="4" id="KW-0812">Transmembrane</keyword>
<feature type="transmembrane region" description="Helical" evidence="4">
    <location>
        <begin position="121"/>
        <end position="143"/>
    </location>
</feature>
<feature type="domain" description="Major facilitator superfamily (MFS) profile" evidence="5">
    <location>
        <begin position="79"/>
        <end position="502"/>
    </location>
</feature>
<dbReference type="InterPro" id="IPR011701">
    <property type="entry name" value="MFS"/>
</dbReference>
<feature type="transmembrane region" description="Helical" evidence="4">
    <location>
        <begin position="439"/>
        <end position="461"/>
    </location>
</feature>
<dbReference type="SUPFAM" id="SSF103473">
    <property type="entry name" value="MFS general substrate transporter"/>
    <property type="match status" value="1"/>
</dbReference>
<dbReference type="PROSITE" id="PS50850">
    <property type="entry name" value="MFS"/>
    <property type="match status" value="1"/>
</dbReference>
<dbReference type="Gene3D" id="1.20.1250.20">
    <property type="entry name" value="MFS general substrate transporter like domains"/>
    <property type="match status" value="2"/>
</dbReference>
<proteinExistence type="inferred from homology"/>
<comment type="subcellular location">
    <subcellularLocation>
        <location evidence="1">Membrane</location>
        <topology evidence="1">Multi-pass membrane protein</topology>
    </subcellularLocation>
</comment>
<evidence type="ECO:0000313" key="7">
    <source>
        <dbReference type="Proteomes" id="UP001465976"/>
    </source>
</evidence>
<feature type="transmembrane region" description="Helical" evidence="4">
    <location>
        <begin position="377"/>
        <end position="398"/>
    </location>
</feature>
<feature type="region of interest" description="Disordered" evidence="3">
    <location>
        <begin position="22"/>
        <end position="72"/>
    </location>
</feature>
<dbReference type="PANTHER" id="PTHR11360:SF177">
    <property type="entry name" value="RIBOFLAVIN TRANSPORTER MCH5"/>
    <property type="match status" value="1"/>
</dbReference>
<comment type="caution">
    <text evidence="6">The sequence shown here is derived from an EMBL/GenBank/DDBJ whole genome shotgun (WGS) entry which is preliminary data.</text>
</comment>
<feature type="transmembrane region" description="Helical" evidence="4">
    <location>
        <begin position="150"/>
        <end position="168"/>
    </location>
</feature>
<feature type="transmembrane region" description="Helical" evidence="4">
    <location>
        <begin position="317"/>
        <end position="336"/>
    </location>
</feature>
<feature type="transmembrane region" description="Helical" evidence="4">
    <location>
        <begin position="239"/>
        <end position="259"/>
    </location>
</feature>
<dbReference type="InterPro" id="IPR020846">
    <property type="entry name" value="MFS_dom"/>
</dbReference>
<evidence type="ECO:0000256" key="3">
    <source>
        <dbReference type="SAM" id="MobiDB-lite"/>
    </source>
</evidence>
<evidence type="ECO:0000313" key="6">
    <source>
        <dbReference type="EMBL" id="KAL0566863.1"/>
    </source>
</evidence>
<reference evidence="6 7" key="1">
    <citation type="submission" date="2024-02" db="EMBL/GenBank/DDBJ databases">
        <title>A draft genome for the cacao thread blight pathogen Marasmius crinis-equi.</title>
        <authorList>
            <person name="Cohen S.P."/>
            <person name="Baruah I.K."/>
            <person name="Amoako-Attah I."/>
            <person name="Bukari Y."/>
            <person name="Meinhardt L.W."/>
            <person name="Bailey B.A."/>
        </authorList>
    </citation>
    <scope>NUCLEOTIDE SEQUENCE [LARGE SCALE GENOMIC DNA]</scope>
    <source>
        <strain evidence="6 7">GH-76</strain>
    </source>
</reference>
<feature type="compositionally biased region" description="Basic and acidic residues" evidence="3">
    <location>
        <begin position="25"/>
        <end position="35"/>
    </location>
</feature>
<evidence type="ECO:0000256" key="2">
    <source>
        <dbReference type="ARBA" id="ARBA00006727"/>
    </source>
</evidence>
<protein>
    <recommendedName>
        <fullName evidence="5">Major facilitator superfamily (MFS) profile domain-containing protein</fullName>
    </recommendedName>
</protein>
<comment type="similarity">
    <text evidence="2">Belongs to the major facilitator superfamily. Monocarboxylate porter (TC 2.A.1.13) family.</text>
</comment>
<feature type="transmembrane region" description="Helical" evidence="4">
    <location>
        <begin position="348"/>
        <end position="370"/>
    </location>
</feature>
<accession>A0ABR3EVC4</accession>
<dbReference type="PANTHER" id="PTHR11360">
    <property type="entry name" value="MONOCARBOXYLATE TRANSPORTER"/>
    <property type="match status" value="1"/>
</dbReference>
<dbReference type="EMBL" id="JBAHYK010001747">
    <property type="protein sequence ID" value="KAL0566863.1"/>
    <property type="molecule type" value="Genomic_DNA"/>
</dbReference>